<evidence type="ECO:0000313" key="3">
    <source>
        <dbReference type="Proteomes" id="UP000065807"/>
    </source>
</evidence>
<dbReference type="STRING" id="1555112.LIP_2496"/>
<dbReference type="InterPro" id="IPR007838">
    <property type="entry name" value="Cell_div_ZapA-like"/>
</dbReference>
<dbReference type="SUPFAM" id="SSF102829">
    <property type="entry name" value="Cell division protein ZapA-like"/>
    <property type="match status" value="1"/>
</dbReference>
<evidence type="ECO:0008006" key="4">
    <source>
        <dbReference type="Google" id="ProtNLM"/>
    </source>
</evidence>
<reference evidence="3" key="2">
    <citation type="journal article" date="2016" name="Int. J. Syst. Evol. Microbiol.">
        <title>Complete genome sequence and cell structure of Limnochorda pilosa, a Gram-negative spore-former within the phylum Firmicutes.</title>
        <authorList>
            <person name="Watanabe M."/>
            <person name="Kojima H."/>
            <person name="Fukui M."/>
        </authorList>
    </citation>
    <scope>NUCLEOTIDE SEQUENCE [LARGE SCALE GENOMIC DNA]</scope>
    <source>
        <strain evidence="3">HC45</strain>
    </source>
</reference>
<protein>
    <recommendedName>
        <fullName evidence="4">Cell division protein ZapA</fullName>
    </recommendedName>
</protein>
<reference evidence="3" key="1">
    <citation type="submission" date="2015-07" db="EMBL/GenBank/DDBJ databases">
        <title>Complete genome sequence and phylogenetic analysis of Limnochorda pilosa.</title>
        <authorList>
            <person name="Watanabe M."/>
            <person name="Kojima H."/>
            <person name="Fukui M."/>
        </authorList>
    </citation>
    <scope>NUCLEOTIDE SEQUENCE [LARGE SCALE GENOMIC DNA]</scope>
    <source>
        <strain evidence="3">HC45</strain>
    </source>
</reference>
<evidence type="ECO:0000313" key="2">
    <source>
        <dbReference type="EMBL" id="BAS28332.1"/>
    </source>
</evidence>
<dbReference type="InterPro" id="IPR036192">
    <property type="entry name" value="Cell_div_ZapA-like_sf"/>
</dbReference>
<keyword evidence="3" id="KW-1185">Reference proteome</keyword>
<sequence length="120" mass="12522">MAQANPPQGRDPHQQRVQVRIGGEEFWLKGDAPRAHLERLAVRVDAVLQSVLAHDPSMPRYRAAILAAIHLAHELEARDAEAEVAAAVPGGRRAGSVDGQRSLSDPAGEVGPAGGEGGGA</sequence>
<dbReference type="RefSeq" id="WP_068138527.1">
    <property type="nucleotide sequence ID" value="NZ_AP014924.1"/>
</dbReference>
<dbReference type="KEGG" id="lpil:LIP_2496"/>
<organism evidence="2 3">
    <name type="scientific">Limnochorda pilosa</name>
    <dbReference type="NCBI Taxonomy" id="1555112"/>
    <lineage>
        <taxon>Bacteria</taxon>
        <taxon>Bacillati</taxon>
        <taxon>Bacillota</taxon>
        <taxon>Limnochordia</taxon>
        <taxon>Limnochordales</taxon>
        <taxon>Limnochordaceae</taxon>
        <taxon>Limnochorda</taxon>
    </lineage>
</organism>
<gene>
    <name evidence="2" type="ORF">LIP_2496</name>
</gene>
<evidence type="ECO:0000256" key="1">
    <source>
        <dbReference type="SAM" id="MobiDB-lite"/>
    </source>
</evidence>
<proteinExistence type="predicted"/>
<dbReference type="Proteomes" id="UP000065807">
    <property type="component" value="Chromosome"/>
</dbReference>
<dbReference type="EMBL" id="AP014924">
    <property type="protein sequence ID" value="BAS28332.1"/>
    <property type="molecule type" value="Genomic_DNA"/>
</dbReference>
<dbReference type="OrthoDB" id="9808604at2"/>
<accession>A0A0K2SMU9</accession>
<dbReference type="Pfam" id="PF05164">
    <property type="entry name" value="ZapA"/>
    <property type="match status" value="1"/>
</dbReference>
<feature type="compositionally biased region" description="Gly residues" evidence="1">
    <location>
        <begin position="111"/>
        <end position="120"/>
    </location>
</feature>
<name>A0A0K2SMU9_LIMPI</name>
<dbReference type="AlphaFoldDB" id="A0A0K2SMU9"/>
<feature type="region of interest" description="Disordered" evidence="1">
    <location>
        <begin position="90"/>
        <end position="120"/>
    </location>
</feature>